<name>A0A0P9Y7R2_9PSED</name>
<dbReference type="Proteomes" id="UP000050562">
    <property type="component" value="Unassembled WGS sequence"/>
</dbReference>
<accession>A0A0P9Y7R2</accession>
<dbReference type="EMBL" id="LJRC01000099">
    <property type="protein sequence ID" value="KPY38262.1"/>
    <property type="molecule type" value="Genomic_DNA"/>
</dbReference>
<dbReference type="Pfam" id="PF10832">
    <property type="entry name" value="YhfG"/>
    <property type="match status" value="1"/>
</dbReference>
<sequence length="154" mass="17621">MATLQQILQAEDIEDLKKLGKFFDLKKAVESQLMLILGVNGWASLYRQLKRLERSISSNKDSLYRAAETNDFKSVRYSLSETMGFTLTVKSQADLDTLIKNCLAYAVEQDVSPYKRFEDKKIKNFINSSKLEGIHLPFPESKASLESVLAKHRR</sequence>
<reference evidence="1 2" key="1">
    <citation type="submission" date="2015-09" db="EMBL/GenBank/DDBJ databases">
        <title>Genome announcement of multiple Pseudomonas syringae strains.</title>
        <authorList>
            <person name="Thakur S."/>
            <person name="Wang P.W."/>
            <person name="Gong Y."/>
            <person name="Weir B.S."/>
            <person name="Guttman D.S."/>
        </authorList>
    </citation>
    <scope>NUCLEOTIDE SEQUENCE [LARGE SCALE GENOMIC DNA]</scope>
    <source>
        <strain evidence="1 2">ICMP3956</strain>
    </source>
</reference>
<dbReference type="InterPro" id="IPR022541">
    <property type="entry name" value="YhfG"/>
</dbReference>
<organism evidence="1 2">
    <name type="scientific">Pseudomonas syringae pv. primulae</name>
    <dbReference type="NCBI Taxonomy" id="251707"/>
    <lineage>
        <taxon>Bacteria</taxon>
        <taxon>Pseudomonadati</taxon>
        <taxon>Pseudomonadota</taxon>
        <taxon>Gammaproteobacteria</taxon>
        <taxon>Pseudomonadales</taxon>
        <taxon>Pseudomonadaceae</taxon>
        <taxon>Pseudomonas</taxon>
    </lineage>
</organism>
<dbReference type="PATRIC" id="fig|251707.3.peg.783"/>
<protein>
    <submittedName>
        <fullName evidence="1">Uncharacterized protein</fullName>
    </submittedName>
</protein>
<dbReference type="GeneID" id="47767037"/>
<dbReference type="RefSeq" id="WP_029244171.1">
    <property type="nucleotide sequence ID" value="NZ_LJRC01000099.1"/>
</dbReference>
<proteinExistence type="predicted"/>
<comment type="caution">
    <text evidence="1">The sequence shown here is derived from an EMBL/GenBank/DDBJ whole genome shotgun (WGS) entry which is preliminary data.</text>
</comment>
<gene>
    <name evidence="1" type="ORF">ALO52_00578</name>
</gene>
<evidence type="ECO:0000313" key="2">
    <source>
        <dbReference type="Proteomes" id="UP000050562"/>
    </source>
</evidence>
<dbReference type="AlphaFoldDB" id="A0A0P9Y7R2"/>
<evidence type="ECO:0000313" key="1">
    <source>
        <dbReference type="EMBL" id="KPY38262.1"/>
    </source>
</evidence>